<sequence>MTVDERVHAALVDLAEEVRPAPDPYGRLRARRSRVRRRRTALGGAALALIAAVATTLPLLPDRGGSAVNDTDPGRSIHEWSERLRLSPIRGAFGAANPDYVEELARLVLERQRTGVLRVKEPVTEVNVLYLDDVDHARVAFVAFHRATPDPRTSWENASAWLIAKPGASAAELADLRPYAIGDGLGPVETISNFENEDGSAKADVALAIAPTGCVVESAPLPAVDKWTPEPTVSYVVRTRATERAEWWRVVCDGVVKEVRPATVLYPRATLSEKQLDAALRGAGGTVDRAMARKAVQSAGDLNFNMTIGPSRVVWGGEIAGSQPDASGSFDGHAVITVTPWIRDSWCVNIEIEYAAKQPDSTVGRGVQQVAPADPSGPNAALPIRLGEGASVLVIVPAGATSVRALRAGAVIDTAEVTGQAAVVDARDAPDLTFEALDRDGTVLTSATIPVERPLDLVAGVVPW</sequence>
<protein>
    <submittedName>
        <fullName evidence="2">Uncharacterized protein</fullName>
    </submittedName>
</protein>
<dbReference type="EMBL" id="FNQB01000003">
    <property type="protein sequence ID" value="SDZ49839.1"/>
    <property type="molecule type" value="Genomic_DNA"/>
</dbReference>
<dbReference type="AlphaFoldDB" id="A0A1H3TKE7"/>
<feature type="transmembrane region" description="Helical" evidence="1">
    <location>
        <begin position="41"/>
        <end position="60"/>
    </location>
</feature>
<accession>A0A1H3TKE7</accession>
<keyword evidence="3" id="KW-1185">Reference proteome</keyword>
<evidence type="ECO:0000256" key="1">
    <source>
        <dbReference type="SAM" id="Phobius"/>
    </source>
</evidence>
<dbReference type="Proteomes" id="UP000199632">
    <property type="component" value="Unassembled WGS sequence"/>
</dbReference>
<dbReference type="RefSeq" id="WP_090799586.1">
    <property type="nucleotide sequence ID" value="NZ_BOND01000001.1"/>
</dbReference>
<keyword evidence="1" id="KW-0472">Membrane</keyword>
<organism evidence="2 3">
    <name type="scientific">Asanoa ishikariensis</name>
    <dbReference type="NCBI Taxonomy" id="137265"/>
    <lineage>
        <taxon>Bacteria</taxon>
        <taxon>Bacillati</taxon>
        <taxon>Actinomycetota</taxon>
        <taxon>Actinomycetes</taxon>
        <taxon>Micromonosporales</taxon>
        <taxon>Micromonosporaceae</taxon>
        <taxon>Asanoa</taxon>
    </lineage>
</organism>
<evidence type="ECO:0000313" key="2">
    <source>
        <dbReference type="EMBL" id="SDZ49839.1"/>
    </source>
</evidence>
<evidence type="ECO:0000313" key="3">
    <source>
        <dbReference type="Proteomes" id="UP000199632"/>
    </source>
</evidence>
<dbReference type="OrthoDB" id="3380977at2"/>
<dbReference type="STRING" id="137265.SAMN05421684_5799"/>
<proteinExistence type="predicted"/>
<keyword evidence="1" id="KW-0812">Transmembrane</keyword>
<gene>
    <name evidence="2" type="ORF">SAMN05421684_5799</name>
</gene>
<name>A0A1H3TKE7_9ACTN</name>
<reference evidence="3" key="1">
    <citation type="submission" date="2016-10" db="EMBL/GenBank/DDBJ databases">
        <authorList>
            <person name="Varghese N."/>
            <person name="Submissions S."/>
        </authorList>
    </citation>
    <scope>NUCLEOTIDE SEQUENCE [LARGE SCALE GENOMIC DNA]</scope>
    <source>
        <strain evidence="3">DSM 44718</strain>
    </source>
</reference>
<keyword evidence="1" id="KW-1133">Transmembrane helix</keyword>